<dbReference type="EMBL" id="CP012098">
    <property type="protein sequence ID" value="AQP39887.1"/>
    <property type="molecule type" value="Genomic_DNA"/>
</dbReference>
<gene>
    <name evidence="1" type="ORF">DO83_10035</name>
    <name evidence="2" type="ORF">G5A72_04900</name>
</gene>
<dbReference type="Proteomes" id="UP000188159">
    <property type="component" value="Chromosome"/>
</dbReference>
<organism evidence="1 3">
    <name type="scientific">Anaerostipes hadrus</name>
    <dbReference type="NCBI Taxonomy" id="649756"/>
    <lineage>
        <taxon>Bacteria</taxon>
        <taxon>Bacillati</taxon>
        <taxon>Bacillota</taxon>
        <taxon>Clostridia</taxon>
        <taxon>Lachnospirales</taxon>
        <taxon>Lachnospiraceae</taxon>
        <taxon>Anaerostipes</taxon>
    </lineage>
</organism>
<evidence type="ECO:0000313" key="4">
    <source>
        <dbReference type="Proteomes" id="UP001644750"/>
    </source>
</evidence>
<evidence type="ECO:0000313" key="2">
    <source>
        <dbReference type="EMBL" id="NSJ78938.1"/>
    </source>
</evidence>
<protein>
    <submittedName>
        <fullName evidence="2">HK97 gp10 family phage protein</fullName>
    </submittedName>
</protein>
<dbReference type="EMBL" id="JAAITB010000008">
    <property type="protein sequence ID" value="NSJ78938.1"/>
    <property type="molecule type" value="Genomic_DNA"/>
</dbReference>
<dbReference type="InterPro" id="IPR010064">
    <property type="entry name" value="HK97-gp10_tail"/>
</dbReference>
<dbReference type="Pfam" id="PF04883">
    <property type="entry name" value="HK97-gp10_like"/>
    <property type="match status" value="1"/>
</dbReference>
<reference evidence="2" key="3">
    <citation type="submission" date="2020-02" db="EMBL/GenBank/DDBJ databases">
        <authorList>
            <person name="Littmann E."/>
            <person name="Sorbara M."/>
        </authorList>
    </citation>
    <scope>NUCLEOTIDE SEQUENCE</scope>
    <source>
        <strain evidence="2">MSK.14.57</strain>
    </source>
</reference>
<evidence type="ECO:0000313" key="1">
    <source>
        <dbReference type="EMBL" id="AQP39887.1"/>
    </source>
</evidence>
<dbReference type="RefSeq" id="WP_009204061.1">
    <property type="nucleotide sequence ID" value="NZ_BAABXM010000001.1"/>
</dbReference>
<name>A0A1Q2C819_ANAHA</name>
<keyword evidence="4" id="KW-1185">Reference proteome</keyword>
<reference evidence="1 3" key="1">
    <citation type="journal article" date="2016" name="Sci. Rep.">
        <title>Accelerated dysbiosis of gut microbiota during aggravation of DSS-induced colitis by a butyrate-producing bacterium.</title>
        <authorList>
            <person name="Zhang Q."/>
            <person name="Wu Y."/>
            <person name="Wang J."/>
            <person name="Wu G."/>
            <person name="Long W."/>
            <person name="Xue Z."/>
            <person name="Wang L."/>
            <person name="Zhang X."/>
            <person name="Pang X."/>
            <person name="Zhao Y."/>
            <person name="Zhao L."/>
            <person name="Zhang C."/>
        </authorList>
    </citation>
    <scope>NUCLEOTIDE SEQUENCE [LARGE SCALE GENOMIC DNA]</scope>
    <source>
        <strain evidence="1 3">BPB5</strain>
    </source>
</reference>
<reference evidence="2 4" key="2">
    <citation type="journal article" date="2020" name="Cell Host Microbe">
        <title>Functional and Genomic Variation between Human-Derived Isolates of Lachnospiraceae Reveals Inter- and Intra-Species Diversity.</title>
        <authorList>
            <person name="Sorbara M.T."/>
            <person name="Littmann E.R."/>
            <person name="Fontana E."/>
            <person name="Moody T.U."/>
            <person name="Kohout C.E."/>
            <person name="Gjonbalaj M."/>
            <person name="Eaton V."/>
            <person name="Seok R."/>
            <person name="Leiner I.M."/>
            <person name="Pamer E.G."/>
        </authorList>
    </citation>
    <scope>NUCLEOTIDE SEQUENCE [LARGE SCALE GENOMIC DNA]</scope>
    <source>
        <strain evidence="2 4">MSK.14.57</strain>
    </source>
</reference>
<evidence type="ECO:0000313" key="3">
    <source>
        <dbReference type="Proteomes" id="UP000188159"/>
    </source>
</evidence>
<dbReference type="Proteomes" id="UP001644750">
    <property type="component" value="Unassembled WGS sequence"/>
</dbReference>
<sequence>MSDEIDFEFDTATFDELRESLEKVAKRYPDYAEKELKKEGREFSKAVRKEALSATDKHTGNLTKGFRLGPVKHINGVILEEFMAEGRKNPHWHLVENGHEIITPFKKNGKKLKNGGKCVGFVPGKRIVSAVLKNWGGKHEERLRRVLQRVKDDAGL</sequence>
<accession>A0A1Q2C819</accession>
<dbReference type="AlphaFoldDB" id="A0A1Q2C819"/>
<proteinExistence type="predicted"/>